<reference evidence="15 16" key="1">
    <citation type="submission" date="2014-04" db="EMBL/GenBank/DDBJ databases">
        <title>The Genome Sequence of Thermoanaerobaculum aquaticum MP-01, The First Cultivated Group 23 Acidobacterium.</title>
        <authorList>
            <person name="Stamps B.W."/>
            <person name="Losey N.A."/>
            <person name="Lawson P.A."/>
            <person name="Stevenson B.S."/>
        </authorList>
    </citation>
    <scope>NUCLEOTIDE SEQUENCE [LARGE SCALE GENOMIC DNA]</scope>
    <source>
        <strain evidence="15 16">MP-01</strain>
    </source>
</reference>
<dbReference type="PANTHER" id="PTHR33693">
    <property type="entry name" value="TYPE-5 URACIL-DNA GLYCOSYLASE"/>
    <property type="match status" value="1"/>
</dbReference>
<dbReference type="Pfam" id="PF03167">
    <property type="entry name" value="UDG"/>
    <property type="match status" value="1"/>
</dbReference>
<evidence type="ECO:0000313" key="13">
    <source>
        <dbReference type="EMBL" id="HEQ87835.1"/>
    </source>
</evidence>
<dbReference type="CDD" id="cd10030">
    <property type="entry name" value="UDG-F4_TTUDGA_SPO1dp_like"/>
    <property type="match status" value="1"/>
</dbReference>
<dbReference type="AlphaFoldDB" id="A0A062XW04"/>
<evidence type="ECO:0000313" key="14">
    <source>
        <dbReference type="EMBL" id="HET47252.1"/>
    </source>
</evidence>
<name>A0A062XW04_9BACT</name>
<keyword evidence="9" id="KW-0408">Iron</keyword>
<keyword evidence="11" id="KW-0234">DNA repair</keyword>
<sequence>MSARDLARYLLDFGIQEVMLPEGSQPSREEQDPLAFQDLASMAKAVATCQRCRLAKGRTQVVFGVGNPEARVVFVGEAPGAEEDRQGEPFVGRAGQLLNSMLRACGLSRSEVYIANIVKCRPPGNRDPQDDEAAACLPFLRRQLALIKPEIIVLLGRVAARHLLGITAPISSYRGSWRHWEGVEVLPTFHPAYLLRNPQAKREAWEDLKKLMARLSAAAQKKAGTAEGEAPPVL</sequence>
<reference evidence="13" key="2">
    <citation type="journal article" date="2020" name="mSystems">
        <title>Genome- and Community-Level Interaction Insights into Carbon Utilization and Element Cycling Functions of Hydrothermarchaeota in Hydrothermal Sediment.</title>
        <authorList>
            <person name="Zhou Z."/>
            <person name="Liu Y."/>
            <person name="Xu W."/>
            <person name="Pan J."/>
            <person name="Luo Z.H."/>
            <person name="Li M."/>
        </authorList>
    </citation>
    <scope>NUCLEOTIDE SEQUENCE [LARGE SCALE GENOMIC DNA]</scope>
    <source>
        <strain evidence="13">SpSt-186</strain>
        <strain evidence="14">SpSt-299</strain>
    </source>
</reference>
<dbReference type="EMBL" id="DSHW01000022">
    <property type="protein sequence ID" value="HEQ87835.1"/>
    <property type="molecule type" value="Genomic_DNA"/>
</dbReference>
<evidence type="ECO:0000256" key="9">
    <source>
        <dbReference type="ARBA" id="ARBA00023004"/>
    </source>
</evidence>
<gene>
    <name evidence="15" type="ORF">EG19_05095</name>
    <name evidence="13" type="ORF">ENP06_00290</name>
    <name evidence="14" type="ORF">ENQ31_03710</name>
</gene>
<dbReference type="EMBL" id="JMFG01000020">
    <property type="protein sequence ID" value="KDA53579.1"/>
    <property type="molecule type" value="Genomic_DNA"/>
</dbReference>
<dbReference type="GO" id="GO:0006281">
    <property type="term" value="P:DNA repair"/>
    <property type="evidence" value="ECO:0007669"/>
    <property type="project" value="UniProtKB-KW"/>
</dbReference>
<dbReference type="InterPro" id="IPR051536">
    <property type="entry name" value="UDG_Type-4/5"/>
</dbReference>
<evidence type="ECO:0000256" key="2">
    <source>
        <dbReference type="ARBA" id="ARBA00006521"/>
    </source>
</evidence>
<dbReference type="RefSeq" id="WP_081800045.1">
    <property type="nucleotide sequence ID" value="NZ_JMFG01000020.1"/>
</dbReference>
<evidence type="ECO:0000256" key="11">
    <source>
        <dbReference type="ARBA" id="ARBA00023204"/>
    </source>
</evidence>
<dbReference type="STRING" id="1312852.EG19_05095"/>
<dbReference type="GO" id="GO:0046872">
    <property type="term" value="F:metal ion binding"/>
    <property type="evidence" value="ECO:0007669"/>
    <property type="project" value="UniProtKB-KW"/>
</dbReference>
<dbReference type="OrthoDB" id="5290748at2"/>
<dbReference type="GO" id="GO:0004844">
    <property type="term" value="F:uracil DNA N-glycosylase activity"/>
    <property type="evidence" value="ECO:0007669"/>
    <property type="project" value="UniProtKB-EC"/>
</dbReference>
<keyword evidence="5" id="KW-0004">4Fe-4S</keyword>
<feature type="domain" description="Uracil-DNA glycosylase-like" evidence="12">
    <location>
        <begin position="63"/>
        <end position="209"/>
    </location>
</feature>
<dbReference type="Gene3D" id="3.40.470.10">
    <property type="entry name" value="Uracil-DNA glycosylase-like domain"/>
    <property type="match status" value="1"/>
</dbReference>
<evidence type="ECO:0000256" key="1">
    <source>
        <dbReference type="ARBA" id="ARBA00001400"/>
    </source>
</evidence>
<dbReference type="InterPro" id="IPR036895">
    <property type="entry name" value="Uracil-DNA_glycosylase-like_sf"/>
</dbReference>
<dbReference type="SMART" id="SM00986">
    <property type="entry name" value="UDG"/>
    <property type="match status" value="1"/>
</dbReference>
<evidence type="ECO:0000256" key="4">
    <source>
        <dbReference type="ARBA" id="ARBA00019403"/>
    </source>
</evidence>
<comment type="caution">
    <text evidence="15">The sequence shown here is derived from an EMBL/GenBank/DDBJ whole genome shotgun (WGS) entry which is preliminary data.</text>
</comment>
<evidence type="ECO:0000256" key="8">
    <source>
        <dbReference type="ARBA" id="ARBA00022801"/>
    </source>
</evidence>
<evidence type="ECO:0000256" key="3">
    <source>
        <dbReference type="ARBA" id="ARBA00012030"/>
    </source>
</evidence>
<dbReference type="SUPFAM" id="SSF52141">
    <property type="entry name" value="Uracil-DNA glycosylase-like"/>
    <property type="match status" value="1"/>
</dbReference>
<dbReference type="Proteomes" id="UP000027284">
    <property type="component" value="Unassembled WGS sequence"/>
</dbReference>
<comment type="catalytic activity">
    <reaction evidence="1">
        <text>Hydrolyzes single-stranded DNA or mismatched double-stranded DNA and polynucleotides, releasing free uracil.</text>
        <dbReference type="EC" id="3.2.2.27"/>
    </reaction>
</comment>
<accession>A0A062XW04</accession>
<keyword evidence="16" id="KW-1185">Reference proteome</keyword>
<comment type="similarity">
    <text evidence="2">Belongs to the uracil-DNA glycosylase (UDG) superfamily. Type 4 (UDGa) family.</text>
</comment>
<evidence type="ECO:0000256" key="5">
    <source>
        <dbReference type="ARBA" id="ARBA00022485"/>
    </source>
</evidence>
<evidence type="ECO:0000256" key="10">
    <source>
        <dbReference type="ARBA" id="ARBA00023014"/>
    </source>
</evidence>
<evidence type="ECO:0000313" key="16">
    <source>
        <dbReference type="Proteomes" id="UP000027284"/>
    </source>
</evidence>
<dbReference type="SMART" id="SM00987">
    <property type="entry name" value="UreE_C"/>
    <property type="match status" value="1"/>
</dbReference>
<evidence type="ECO:0000256" key="6">
    <source>
        <dbReference type="ARBA" id="ARBA00022723"/>
    </source>
</evidence>
<keyword evidence="6" id="KW-0479">Metal-binding</keyword>
<keyword evidence="7" id="KW-0227">DNA damage</keyword>
<protein>
    <recommendedName>
        <fullName evidence="4">Type-4 uracil-DNA glycosylase</fullName>
        <ecNumber evidence="3">3.2.2.27</ecNumber>
    </recommendedName>
</protein>
<dbReference type="NCBIfam" id="TIGR00758">
    <property type="entry name" value="UDG_fam4"/>
    <property type="match status" value="1"/>
</dbReference>
<dbReference type="EMBL" id="DSMR01000266">
    <property type="protein sequence ID" value="HET47252.1"/>
    <property type="molecule type" value="Genomic_DNA"/>
</dbReference>
<dbReference type="InterPro" id="IPR005122">
    <property type="entry name" value="Uracil-DNA_glycosylase-like"/>
</dbReference>
<evidence type="ECO:0000259" key="12">
    <source>
        <dbReference type="SMART" id="SM00986"/>
    </source>
</evidence>
<evidence type="ECO:0000313" key="15">
    <source>
        <dbReference type="EMBL" id="KDA53579.1"/>
    </source>
</evidence>
<organism evidence="15 16">
    <name type="scientific">Thermoanaerobaculum aquaticum</name>
    <dbReference type="NCBI Taxonomy" id="1312852"/>
    <lineage>
        <taxon>Bacteria</taxon>
        <taxon>Pseudomonadati</taxon>
        <taxon>Acidobacteriota</taxon>
        <taxon>Thermoanaerobaculia</taxon>
        <taxon>Thermoanaerobaculales</taxon>
        <taxon>Thermoanaerobaculaceae</taxon>
        <taxon>Thermoanaerobaculum</taxon>
    </lineage>
</organism>
<dbReference type="PANTHER" id="PTHR33693:SF1">
    <property type="entry name" value="TYPE-4 URACIL-DNA GLYCOSYLASE"/>
    <property type="match status" value="1"/>
</dbReference>
<keyword evidence="8" id="KW-0378">Hydrolase</keyword>
<dbReference type="InterPro" id="IPR005273">
    <property type="entry name" value="Ura-DNA_glyco_family4"/>
</dbReference>
<evidence type="ECO:0000256" key="7">
    <source>
        <dbReference type="ARBA" id="ARBA00022763"/>
    </source>
</evidence>
<proteinExistence type="inferred from homology"/>
<dbReference type="EC" id="3.2.2.27" evidence="3"/>
<dbReference type="GO" id="GO:0051539">
    <property type="term" value="F:4 iron, 4 sulfur cluster binding"/>
    <property type="evidence" value="ECO:0007669"/>
    <property type="project" value="UniProtKB-KW"/>
</dbReference>
<keyword evidence="10" id="KW-0411">Iron-sulfur</keyword>